<dbReference type="CDD" id="cd00403">
    <property type="entry name" value="Ribosomal_L1"/>
    <property type="match status" value="1"/>
</dbReference>
<dbReference type="InParanoid" id="A0A2J6SI13"/>
<dbReference type="Gene3D" id="3.30.190.20">
    <property type="match status" value="1"/>
</dbReference>
<dbReference type="GeneID" id="36592245"/>
<dbReference type="InterPro" id="IPR023674">
    <property type="entry name" value="Ribosomal_uL1-like"/>
</dbReference>
<dbReference type="Pfam" id="PF00687">
    <property type="entry name" value="Ribosomal_L1"/>
    <property type="match status" value="1"/>
</dbReference>
<keyword evidence="2" id="KW-0687">Ribonucleoprotein</keyword>
<reference evidence="2 3" key="1">
    <citation type="submission" date="2016-04" db="EMBL/GenBank/DDBJ databases">
        <title>A degradative enzymes factory behind the ericoid mycorrhizal symbiosis.</title>
        <authorList>
            <consortium name="DOE Joint Genome Institute"/>
            <person name="Martino E."/>
            <person name="Morin E."/>
            <person name="Grelet G."/>
            <person name="Kuo A."/>
            <person name="Kohler A."/>
            <person name="Daghino S."/>
            <person name="Barry K."/>
            <person name="Choi C."/>
            <person name="Cichocki N."/>
            <person name="Clum A."/>
            <person name="Copeland A."/>
            <person name="Hainaut M."/>
            <person name="Haridas S."/>
            <person name="Labutti K."/>
            <person name="Lindquist E."/>
            <person name="Lipzen A."/>
            <person name="Khouja H.-R."/>
            <person name="Murat C."/>
            <person name="Ohm R."/>
            <person name="Olson A."/>
            <person name="Spatafora J."/>
            <person name="Veneault-Fourrey C."/>
            <person name="Henrissat B."/>
            <person name="Grigoriev I."/>
            <person name="Martin F."/>
            <person name="Perotto S."/>
        </authorList>
    </citation>
    <scope>NUCLEOTIDE SEQUENCE [LARGE SCALE GENOMIC DNA]</scope>
    <source>
        <strain evidence="2 3">E</strain>
    </source>
</reference>
<gene>
    <name evidence="2" type="ORF">K444DRAFT_637770</name>
</gene>
<feature type="compositionally biased region" description="Acidic residues" evidence="1">
    <location>
        <begin position="55"/>
        <end position="65"/>
    </location>
</feature>
<evidence type="ECO:0000313" key="3">
    <source>
        <dbReference type="Proteomes" id="UP000235371"/>
    </source>
</evidence>
<evidence type="ECO:0000256" key="1">
    <source>
        <dbReference type="SAM" id="MobiDB-lite"/>
    </source>
</evidence>
<dbReference type="Gene3D" id="3.40.50.790">
    <property type="match status" value="1"/>
</dbReference>
<feature type="region of interest" description="Disordered" evidence="1">
    <location>
        <begin position="37"/>
        <end position="68"/>
    </location>
</feature>
<proteinExistence type="predicted"/>
<dbReference type="InterPro" id="IPR050257">
    <property type="entry name" value="eL8/uL1-like"/>
</dbReference>
<dbReference type="STRING" id="1095630.A0A2J6SI13"/>
<organism evidence="2 3">
    <name type="scientific">Hyaloscypha bicolor E</name>
    <dbReference type="NCBI Taxonomy" id="1095630"/>
    <lineage>
        <taxon>Eukaryota</taxon>
        <taxon>Fungi</taxon>
        <taxon>Dikarya</taxon>
        <taxon>Ascomycota</taxon>
        <taxon>Pezizomycotina</taxon>
        <taxon>Leotiomycetes</taxon>
        <taxon>Helotiales</taxon>
        <taxon>Hyaloscyphaceae</taxon>
        <taxon>Hyaloscypha</taxon>
        <taxon>Hyaloscypha bicolor</taxon>
    </lineage>
</organism>
<dbReference type="AlphaFoldDB" id="A0A2J6SI13"/>
<dbReference type="SUPFAM" id="SSF56808">
    <property type="entry name" value="Ribosomal protein L1"/>
    <property type="match status" value="1"/>
</dbReference>
<dbReference type="PANTHER" id="PTHR23105">
    <property type="entry name" value="RIBOSOMAL PROTEIN L7AE FAMILY MEMBER"/>
    <property type="match status" value="1"/>
</dbReference>
<accession>A0A2J6SI13</accession>
<protein>
    <submittedName>
        <fullName evidence="2">Ribosomal protein L1</fullName>
    </submittedName>
</protein>
<sequence length="399" mass="44368">MSPTSTALTVRVENGSPYQLNHEQTLKASQALLKHIKSSEKEKTKATGKKSLIKDDDDSEGDEDSTSPPIWLVLTTKKHIVDQKRLKPSKIPLPHPLNSSANTTICLITADPQRIYKDLVASPAFPAALSKRISKVVGVKKIQNKWTQYEAQRKLYAEHDIFLADDRIVTRLPQLLGKTFYGNTIKRPIPVSIQPALANAEGKRITRTEGEKGETRGAAQPKTIAAAIEKAIQCTYVHLSPSTQTSIRVGYSNWSAEKLAENIEAVVEVLVEKFVPKKWRGVKAFHVKGAETAALPIWLASEMWVDEGDVLGEEEVKTIEEAKVSKKRKGRALVNGEVEGEKGKKQKLLESNDDKLDEEIKARKEKLRLQKLEAMVDEDADSFIPKASKKSKKPKEIAV</sequence>
<feature type="region of interest" description="Disordered" evidence="1">
    <location>
        <begin position="1"/>
        <end position="21"/>
    </location>
</feature>
<dbReference type="Proteomes" id="UP000235371">
    <property type="component" value="Unassembled WGS sequence"/>
</dbReference>
<dbReference type="EMBL" id="KZ613913">
    <property type="protein sequence ID" value="PMD50401.1"/>
    <property type="molecule type" value="Genomic_DNA"/>
</dbReference>
<evidence type="ECO:0000313" key="2">
    <source>
        <dbReference type="EMBL" id="PMD50401.1"/>
    </source>
</evidence>
<name>A0A2J6SI13_9HELO</name>
<dbReference type="InterPro" id="IPR028364">
    <property type="entry name" value="Ribosomal_uL1/biogenesis"/>
</dbReference>
<dbReference type="FunCoup" id="A0A2J6SI13">
    <property type="interactions" value="334"/>
</dbReference>
<dbReference type="OrthoDB" id="10251727at2759"/>
<dbReference type="GO" id="GO:0005840">
    <property type="term" value="C:ribosome"/>
    <property type="evidence" value="ECO:0007669"/>
    <property type="project" value="UniProtKB-KW"/>
</dbReference>
<dbReference type="InterPro" id="IPR016095">
    <property type="entry name" value="Ribosomal_uL1_3-a/b-sand"/>
</dbReference>
<dbReference type="RefSeq" id="XP_024727305.1">
    <property type="nucleotide sequence ID" value="XM_024884168.1"/>
</dbReference>
<dbReference type="GO" id="GO:0003723">
    <property type="term" value="F:RNA binding"/>
    <property type="evidence" value="ECO:0007669"/>
    <property type="project" value="InterPro"/>
</dbReference>
<keyword evidence="2" id="KW-0689">Ribosomal protein</keyword>
<keyword evidence="3" id="KW-1185">Reference proteome</keyword>